<keyword evidence="2" id="KW-1185">Reference proteome</keyword>
<reference evidence="1" key="1">
    <citation type="submission" date="2022-07" db="EMBL/GenBank/DDBJ databases">
        <title>Genome Sequence of Agrocybe chaxingu.</title>
        <authorList>
            <person name="Buettner E."/>
        </authorList>
    </citation>
    <scope>NUCLEOTIDE SEQUENCE</scope>
    <source>
        <strain evidence="1">MP-N11</strain>
    </source>
</reference>
<organism evidence="1 2">
    <name type="scientific">Agrocybe chaxingu</name>
    <dbReference type="NCBI Taxonomy" id="84603"/>
    <lineage>
        <taxon>Eukaryota</taxon>
        <taxon>Fungi</taxon>
        <taxon>Dikarya</taxon>
        <taxon>Basidiomycota</taxon>
        <taxon>Agaricomycotina</taxon>
        <taxon>Agaricomycetes</taxon>
        <taxon>Agaricomycetidae</taxon>
        <taxon>Agaricales</taxon>
        <taxon>Agaricineae</taxon>
        <taxon>Strophariaceae</taxon>
        <taxon>Agrocybe</taxon>
    </lineage>
</organism>
<evidence type="ECO:0000313" key="1">
    <source>
        <dbReference type="EMBL" id="KAJ3493067.1"/>
    </source>
</evidence>
<evidence type="ECO:0000313" key="2">
    <source>
        <dbReference type="Proteomes" id="UP001148786"/>
    </source>
</evidence>
<name>A0A9W8JQK2_9AGAR</name>
<protein>
    <submittedName>
        <fullName evidence="1">Uncharacterized protein</fullName>
    </submittedName>
</protein>
<accession>A0A9W8JQK2</accession>
<dbReference type="EMBL" id="JANKHO010002333">
    <property type="protein sequence ID" value="KAJ3493067.1"/>
    <property type="molecule type" value="Genomic_DNA"/>
</dbReference>
<dbReference type="Proteomes" id="UP001148786">
    <property type="component" value="Unassembled WGS sequence"/>
</dbReference>
<gene>
    <name evidence="1" type="ORF">NLJ89_g11098</name>
</gene>
<sequence>MSPFSSPGRPTICRNHCTSVHKNVERLTETTNAQAASLKDLGSLCHHQHRKVNQAIDLQWKDMETLQTDLEAVRYEVVTQSLASQSDNRALRSRVDECTAETAKSLDDCQELSTKALSRMQSDIGRLKRKVDEQSTLLVALSQSRTQIFELEQTVKDLRVQLHLSFEKYQYLQLRIDAKTSTPCCHCDKDCLRGPSLQDELLAATSKLHGCSS</sequence>
<comment type="caution">
    <text evidence="1">The sequence shown here is derived from an EMBL/GenBank/DDBJ whole genome shotgun (WGS) entry which is preliminary data.</text>
</comment>
<dbReference type="AlphaFoldDB" id="A0A9W8JQK2"/>
<proteinExistence type="predicted"/>